<reference evidence="1" key="1">
    <citation type="journal article" date="2019" name="bioRxiv">
        <title>The Genome of the Zebra Mussel, Dreissena polymorpha: A Resource for Invasive Species Research.</title>
        <authorList>
            <person name="McCartney M.A."/>
            <person name="Auch B."/>
            <person name="Kono T."/>
            <person name="Mallez S."/>
            <person name="Zhang Y."/>
            <person name="Obille A."/>
            <person name="Becker A."/>
            <person name="Abrahante J.E."/>
            <person name="Garbe J."/>
            <person name="Badalamenti J.P."/>
            <person name="Herman A."/>
            <person name="Mangelson H."/>
            <person name="Liachko I."/>
            <person name="Sullivan S."/>
            <person name="Sone E.D."/>
            <person name="Koren S."/>
            <person name="Silverstein K.A.T."/>
            <person name="Beckman K.B."/>
            <person name="Gohl D.M."/>
        </authorList>
    </citation>
    <scope>NUCLEOTIDE SEQUENCE</scope>
    <source>
        <strain evidence="1">Duluth1</strain>
        <tissue evidence="1">Whole animal</tissue>
    </source>
</reference>
<sequence>MFAEDVQEELLRGGHDIEAHFCKILRQCHEAEDQPVIPGERCVRSLKLKAWLMNRYDLAAFHPPSQYVNGIPRVTFVGLVCSIDAHIQTGKRKCLQLAVSFYTSGRELYG</sequence>
<accession>A0A9D4LV85</accession>
<dbReference type="Proteomes" id="UP000828390">
    <property type="component" value="Unassembled WGS sequence"/>
</dbReference>
<gene>
    <name evidence="1" type="ORF">DPMN_028307</name>
</gene>
<organism evidence="1 2">
    <name type="scientific">Dreissena polymorpha</name>
    <name type="common">Zebra mussel</name>
    <name type="synonym">Mytilus polymorpha</name>
    <dbReference type="NCBI Taxonomy" id="45954"/>
    <lineage>
        <taxon>Eukaryota</taxon>
        <taxon>Metazoa</taxon>
        <taxon>Spiralia</taxon>
        <taxon>Lophotrochozoa</taxon>
        <taxon>Mollusca</taxon>
        <taxon>Bivalvia</taxon>
        <taxon>Autobranchia</taxon>
        <taxon>Heteroconchia</taxon>
        <taxon>Euheterodonta</taxon>
        <taxon>Imparidentia</taxon>
        <taxon>Neoheterodontei</taxon>
        <taxon>Myida</taxon>
        <taxon>Dreissenoidea</taxon>
        <taxon>Dreissenidae</taxon>
        <taxon>Dreissena</taxon>
    </lineage>
</organism>
<dbReference type="AlphaFoldDB" id="A0A9D4LV85"/>
<dbReference type="EMBL" id="JAIWYP010000002">
    <property type="protein sequence ID" value="KAH3865268.1"/>
    <property type="molecule type" value="Genomic_DNA"/>
</dbReference>
<evidence type="ECO:0000313" key="2">
    <source>
        <dbReference type="Proteomes" id="UP000828390"/>
    </source>
</evidence>
<proteinExistence type="predicted"/>
<name>A0A9D4LV85_DREPO</name>
<keyword evidence="2" id="KW-1185">Reference proteome</keyword>
<comment type="caution">
    <text evidence="1">The sequence shown here is derived from an EMBL/GenBank/DDBJ whole genome shotgun (WGS) entry which is preliminary data.</text>
</comment>
<protein>
    <submittedName>
        <fullName evidence="1">Uncharacterized protein</fullName>
    </submittedName>
</protein>
<evidence type="ECO:0000313" key="1">
    <source>
        <dbReference type="EMBL" id="KAH3865268.1"/>
    </source>
</evidence>
<reference evidence="1" key="2">
    <citation type="submission" date="2020-11" db="EMBL/GenBank/DDBJ databases">
        <authorList>
            <person name="McCartney M.A."/>
            <person name="Auch B."/>
            <person name="Kono T."/>
            <person name="Mallez S."/>
            <person name="Becker A."/>
            <person name="Gohl D.M."/>
            <person name="Silverstein K.A.T."/>
            <person name="Koren S."/>
            <person name="Bechman K.B."/>
            <person name="Herman A."/>
            <person name="Abrahante J.E."/>
            <person name="Garbe J."/>
        </authorList>
    </citation>
    <scope>NUCLEOTIDE SEQUENCE</scope>
    <source>
        <strain evidence="1">Duluth1</strain>
        <tissue evidence="1">Whole animal</tissue>
    </source>
</reference>